<comment type="caution">
    <text evidence="2">The sequence shown here is derived from an EMBL/GenBank/DDBJ whole genome shotgun (WGS) entry which is preliminary data.</text>
</comment>
<evidence type="ECO:0000313" key="2">
    <source>
        <dbReference type="EMBL" id="KAL3402172.1"/>
    </source>
</evidence>
<reference evidence="2 3" key="1">
    <citation type="journal article" date="2024" name="bioRxiv">
        <title>A reference genome for Trichogramma kaykai: A tiny desert-dwelling parasitoid wasp with competing sex-ratio distorters.</title>
        <authorList>
            <person name="Culotta J."/>
            <person name="Lindsey A.R."/>
        </authorList>
    </citation>
    <scope>NUCLEOTIDE SEQUENCE [LARGE SCALE GENOMIC DNA]</scope>
    <source>
        <strain evidence="2 3">KSX58</strain>
    </source>
</reference>
<dbReference type="EMBL" id="JBJJXI010000037">
    <property type="protein sequence ID" value="KAL3402172.1"/>
    <property type="molecule type" value="Genomic_DNA"/>
</dbReference>
<dbReference type="AlphaFoldDB" id="A0ABD2X9Z3"/>
<dbReference type="PANTHER" id="PTHR16317:SF1">
    <property type="entry name" value="KICSTOR COMPLEX PROTEIN ITFG2"/>
    <property type="match status" value="1"/>
</dbReference>
<dbReference type="Pfam" id="PF15907">
    <property type="entry name" value="Itfg2"/>
    <property type="match status" value="2"/>
</dbReference>
<feature type="compositionally biased region" description="Acidic residues" evidence="1">
    <location>
        <begin position="615"/>
        <end position="625"/>
    </location>
</feature>
<name>A0ABD2X9Z3_9HYME</name>
<organism evidence="2 3">
    <name type="scientific">Trichogramma kaykai</name>
    <dbReference type="NCBI Taxonomy" id="54128"/>
    <lineage>
        <taxon>Eukaryota</taxon>
        <taxon>Metazoa</taxon>
        <taxon>Ecdysozoa</taxon>
        <taxon>Arthropoda</taxon>
        <taxon>Hexapoda</taxon>
        <taxon>Insecta</taxon>
        <taxon>Pterygota</taxon>
        <taxon>Neoptera</taxon>
        <taxon>Endopterygota</taxon>
        <taxon>Hymenoptera</taxon>
        <taxon>Apocrita</taxon>
        <taxon>Proctotrupomorpha</taxon>
        <taxon>Chalcidoidea</taxon>
        <taxon>Trichogrammatidae</taxon>
        <taxon>Trichogramma</taxon>
    </lineage>
</organism>
<evidence type="ECO:0000256" key="1">
    <source>
        <dbReference type="SAM" id="MobiDB-lite"/>
    </source>
</evidence>
<evidence type="ECO:0008006" key="4">
    <source>
        <dbReference type="Google" id="ProtNLM"/>
    </source>
</evidence>
<protein>
    <recommendedName>
        <fullName evidence="4">Integrin-alpha FG-GAP repeat-containing protein 2</fullName>
    </recommendedName>
</protein>
<proteinExistence type="predicted"/>
<keyword evidence="3" id="KW-1185">Reference proteome</keyword>
<sequence>MRAVCFVKRLQFDVPGTVSRHSLAMGDVDNDGDNELAVGTAEGELYIFKGQILWQKITGLGMITSIVIGDIFNHGKNALIVISGDGWVHIYYFSQSVRPNWNTLQFKAADSDNYDTVDQNSSKLKTDNGAFNNNVDQSNLDVKIGPTKTDDTVSKMECVHVQRIPTNTKVALIADVDKDGANELIIGLTDRVVRSYRWSNNLELGSGKLMGLNKWECANQIGTVTLQDSADGTPTLLVAQPGGTFMRIKCNYGNCELEDDSSENNTESSTSNVDYQTLGISRMRNPNISTEIVGNLKPKDTKKIKPIYIAANTHVHKSNFEEEPVSERISSHNLDEKEPVGVDSVDGNLIGGNIVLGEFKPPKNDLIYPTSPVKYAEDNLLKKMEDLKIKDVTTDNFENSLNEESQLWSNSKSYAIATLDGTIMLVQDEVILWSMQVDHNISALYPLDVTGDGADEIIACTWDGQTYILDQERNSVRFQFEEPVRAFCAGSYSREPGTNTPCLVYNNFYNKIILYYDVSLPSMVVTALNPEESLSKRQCDQLKDILSHAANVTGDGDGDDDDNDNENDGNGNGNSNGDDQRDAQLRYLTDWLLYGCMHQEPDASESSASSNNEGGDGDEDNNHDD</sequence>
<dbReference type="Proteomes" id="UP001627154">
    <property type="component" value="Unassembled WGS sequence"/>
</dbReference>
<feature type="compositionally biased region" description="Low complexity" evidence="1">
    <location>
        <begin position="604"/>
        <end position="613"/>
    </location>
</feature>
<feature type="region of interest" description="Disordered" evidence="1">
    <location>
        <begin position="550"/>
        <end position="581"/>
    </location>
</feature>
<evidence type="ECO:0000313" key="3">
    <source>
        <dbReference type="Proteomes" id="UP001627154"/>
    </source>
</evidence>
<feature type="compositionally biased region" description="Acidic residues" evidence="1">
    <location>
        <begin position="556"/>
        <end position="567"/>
    </location>
</feature>
<dbReference type="SUPFAM" id="SSF69318">
    <property type="entry name" value="Integrin alpha N-terminal domain"/>
    <property type="match status" value="1"/>
</dbReference>
<accession>A0ABD2X9Z3</accession>
<dbReference type="InterPro" id="IPR028994">
    <property type="entry name" value="Integrin_alpha_N"/>
</dbReference>
<dbReference type="PANTHER" id="PTHR16317">
    <property type="entry name" value="INTEGRIN ALPHA REPEAT DOMAIN-CONTAINING"/>
    <property type="match status" value="1"/>
</dbReference>
<dbReference type="InterPro" id="IPR031793">
    <property type="entry name" value="KICSTOR_ITFG2"/>
</dbReference>
<feature type="region of interest" description="Disordered" evidence="1">
    <location>
        <begin position="599"/>
        <end position="625"/>
    </location>
</feature>
<gene>
    <name evidence="2" type="ORF">TKK_004721</name>
</gene>